<dbReference type="RefSeq" id="WP_005000627.1">
    <property type="nucleotide sequence ID" value="NZ_CH672427.1"/>
</dbReference>
<proteinExistence type="predicted"/>
<evidence type="ECO:0000313" key="1">
    <source>
        <dbReference type="EMBL" id="EAR21982.1"/>
    </source>
</evidence>
<comment type="caution">
    <text evidence="1">The sequence shown here is derived from an EMBL/GenBank/DDBJ whole genome shotgun (WGS) entry which is preliminary data.</text>
</comment>
<dbReference type="Proteomes" id="UP000003374">
    <property type="component" value="Unassembled WGS sequence"/>
</dbReference>
<dbReference type="EMBL" id="AAOF01000005">
    <property type="protein sequence ID" value="EAR21982.1"/>
    <property type="molecule type" value="Genomic_DNA"/>
</dbReference>
<name>A4BQY2_9GAMM</name>
<sequence length="91" mass="10418">MLSLAPGEQKNFAVLPEATRDYTIRTFGEADSVMVLFEDQNGNLKFVEGDDDSGSELNAEMRVRLYQGRRYVLRIRLYLKYSAGDTGVMMW</sequence>
<organism evidence="1 2">
    <name type="scientific">Nitrococcus mobilis Nb-231</name>
    <dbReference type="NCBI Taxonomy" id="314278"/>
    <lineage>
        <taxon>Bacteria</taxon>
        <taxon>Pseudomonadati</taxon>
        <taxon>Pseudomonadota</taxon>
        <taxon>Gammaproteobacteria</taxon>
        <taxon>Chromatiales</taxon>
        <taxon>Ectothiorhodospiraceae</taxon>
        <taxon>Nitrococcus</taxon>
    </lineage>
</organism>
<accession>A4BQY2</accession>
<reference evidence="1 2" key="1">
    <citation type="submission" date="2006-02" db="EMBL/GenBank/DDBJ databases">
        <authorList>
            <person name="Waterbury J."/>
            <person name="Ferriera S."/>
            <person name="Johnson J."/>
            <person name="Kravitz S."/>
            <person name="Halpern A."/>
            <person name="Remington K."/>
            <person name="Beeson K."/>
            <person name="Tran B."/>
            <person name="Rogers Y.-H."/>
            <person name="Friedman R."/>
            <person name="Venter J.C."/>
        </authorList>
    </citation>
    <scope>NUCLEOTIDE SEQUENCE [LARGE SCALE GENOMIC DNA]</scope>
    <source>
        <strain evidence="1 2">Nb-231</strain>
    </source>
</reference>
<protein>
    <submittedName>
        <fullName evidence="1">Regulatory protein</fullName>
    </submittedName>
</protein>
<evidence type="ECO:0000313" key="2">
    <source>
        <dbReference type="Proteomes" id="UP000003374"/>
    </source>
</evidence>
<dbReference type="eggNOG" id="COG5549">
    <property type="taxonomic scope" value="Bacteria"/>
</dbReference>
<dbReference type="HOGENOM" id="CLU_2423942_0_0_6"/>
<keyword evidence="2" id="KW-1185">Reference proteome</keyword>
<gene>
    <name evidence="1" type="ORF">NB231_06326</name>
</gene>
<dbReference type="AlphaFoldDB" id="A4BQY2"/>